<sequence>MLSLKRERICREVSSASFLTIPISPNIALNLISGNKNSLIEEMKRGSLGFEPGLIEFNNEYFYRFLPQTVQIISTYLDRIK</sequence>
<dbReference type="EMBL" id="AE008384">
    <property type="protein sequence ID" value="AAM30427.1"/>
    <property type="molecule type" value="Genomic_DNA"/>
</dbReference>
<dbReference type="AlphaFoldDB" id="Q8PYW8"/>
<protein>
    <submittedName>
        <fullName evidence="1">Uncharacterized protein</fullName>
    </submittedName>
</protein>
<dbReference type="Proteomes" id="UP000000595">
    <property type="component" value="Chromosome"/>
</dbReference>
<evidence type="ECO:0000313" key="1">
    <source>
        <dbReference type="EMBL" id="AAM30427.1"/>
    </source>
</evidence>
<dbReference type="HOGENOM" id="CLU_2565783_0_0_2"/>
<dbReference type="KEGG" id="mma:MM_0731"/>
<name>Q8PYW8_METMA</name>
<reference evidence="1 2" key="1">
    <citation type="journal article" date="2002" name="J. Mol. Microbiol. Biotechnol.">
        <title>The genome of Methanosarcina mazei: evidence for lateral gene transfer between Bacteria and Archaea.</title>
        <authorList>
            <person name="Deppenmeier U."/>
            <person name="Johann A."/>
            <person name="Hartsch T."/>
            <person name="Merkl R."/>
            <person name="Schmitz R.A."/>
            <person name="Martinez-Arias R."/>
            <person name="Henne A."/>
            <person name="Wiezer A."/>
            <person name="Baumer S."/>
            <person name="Jacobi C."/>
            <person name="Bruggemann H."/>
            <person name="Lienard T."/>
            <person name="Christmann A."/>
            <person name="Bomeke M."/>
            <person name="Steckel S."/>
            <person name="Bhattacharyya A."/>
            <person name="Lykidis A."/>
            <person name="Overbeek R."/>
            <person name="Klenk H.P."/>
            <person name="Gunsalus R.P."/>
            <person name="Fritz H.J."/>
            <person name="Gottschalk G."/>
        </authorList>
    </citation>
    <scope>NUCLEOTIDE SEQUENCE [LARGE SCALE GENOMIC DNA]</scope>
    <source>
        <strain evidence="2">ATCC BAA-159 / DSM 3647 / Goe1 / Go1 / JCM 11833 / OCM 88</strain>
    </source>
</reference>
<accession>Q8PYW8</accession>
<organism evidence="1 2">
    <name type="scientific">Methanosarcina mazei (strain ATCC BAA-159 / DSM 3647 / Goe1 / Go1 / JCM 11833 / OCM 88)</name>
    <name type="common">Methanosarcina frisia</name>
    <dbReference type="NCBI Taxonomy" id="192952"/>
    <lineage>
        <taxon>Archaea</taxon>
        <taxon>Methanobacteriati</taxon>
        <taxon>Methanobacteriota</taxon>
        <taxon>Stenosarchaea group</taxon>
        <taxon>Methanomicrobia</taxon>
        <taxon>Methanosarcinales</taxon>
        <taxon>Methanosarcinaceae</taxon>
        <taxon>Methanosarcina</taxon>
    </lineage>
</organism>
<gene>
    <name evidence="1" type="ordered locus">MM_0731</name>
</gene>
<proteinExistence type="predicted"/>
<evidence type="ECO:0000313" key="2">
    <source>
        <dbReference type="Proteomes" id="UP000000595"/>
    </source>
</evidence>